<dbReference type="EMBL" id="OX451739">
    <property type="protein sequence ID" value="CAI8607103.1"/>
    <property type="molecule type" value="Genomic_DNA"/>
</dbReference>
<gene>
    <name evidence="1" type="ORF">VFH_IV022640</name>
</gene>
<evidence type="ECO:0000313" key="2">
    <source>
        <dbReference type="Proteomes" id="UP001157006"/>
    </source>
</evidence>
<proteinExistence type="predicted"/>
<dbReference type="Proteomes" id="UP001157006">
    <property type="component" value="Chromosome 4"/>
</dbReference>
<reference evidence="1 2" key="1">
    <citation type="submission" date="2023-01" db="EMBL/GenBank/DDBJ databases">
        <authorList>
            <person name="Kreplak J."/>
        </authorList>
    </citation>
    <scope>NUCLEOTIDE SEQUENCE [LARGE SCALE GENOMIC DNA]</scope>
</reference>
<evidence type="ECO:0000313" key="1">
    <source>
        <dbReference type="EMBL" id="CAI8607103.1"/>
    </source>
</evidence>
<accession>A0AAV1ABV5</accession>
<sequence>MAEKLAVHKRFSKVLFRGFNAIVFLSRDNNNSELLVIPYLRQSTLIRLWFMNRHLIVSTITASYLRTPAAAAAAENNINKYHSESGWVRWRKSWWNCMNPPRKQRMRLPMQIARTKKADALMRSSSSRNFLLIIKFSLIPRHGYWTVNESWYRFEIFLKMDTGIVTKVGRRQMLLSLSNLDFMFYDECDLW</sequence>
<keyword evidence="2" id="KW-1185">Reference proteome</keyword>
<dbReference type="AlphaFoldDB" id="A0AAV1ABV5"/>
<organism evidence="1 2">
    <name type="scientific">Vicia faba</name>
    <name type="common">Broad bean</name>
    <name type="synonym">Faba vulgaris</name>
    <dbReference type="NCBI Taxonomy" id="3906"/>
    <lineage>
        <taxon>Eukaryota</taxon>
        <taxon>Viridiplantae</taxon>
        <taxon>Streptophyta</taxon>
        <taxon>Embryophyta</taxon>
        <taxon>Tracheophyta</taxon>
        <taxon>Spermatophyta</taxon>
        <taxon>Magnoliopsida</taxon>
        <taxon>eudicotyledons</taxon>
        <taxon>Gunneridae</taxon>
        <taxon>Pentapetalae</taxon>
        <taxon>rosids</taxon>
        <taxon>fabids</taxon>
        <taxon>Fabales</taxon>
        <taxon>Fabaceae</taxon>
        <taxon>Papilionoideae</taxon>
        <taxon>50 kb inversion clade</taxon>
        <taxon>NPAAA clade</taxon>
        <taxon>Hologalegina</taxon>
        <taxon>IRL clade</taxon>
        <taxon>Fabeae</taxon>
        <taxon>Vicia</taxon>
    </lineage>
</organism>
<protein>
    <submittedName>
        <fullName evidence="1">Uncharacterized protein</fullName>
    </submittedName>
</protein>
<name>A0AAV1ABV5_VICFA</name>